<gene>
    <name evidence="2" type="ORF">IMSHALPRED_008123</name>
</gene>
<reference evidence="2" key="1">
    <citation type="submission" date="2021-03" db="EMBL/GenBank/DDBJ databases">
        <authorList>
            <person name="Tagirdzhanova G."/>
        </authorList>
    </citation>
    <scope>NUCLEOTIDE SEQUENCE</scope>
</reference>
<comment type="caution">
    <text evidence="2">The sequence shown here is derived from an EMBL/GenBank/DDBJ whole genome shotgun (WGS) entry which is preliminary data.</text>
</comment>
<dbReference type="EMBL" id="CAJPDT010000056">
    <property type="protein sequence ID" value="CAF9930232.1"/>
    <property type="molecule type" value="Genomic_DNA"/>
</dbReference>
<dbReference type="Proteomes" id="UP000664534">
    <property type="component" value="Unassembled WGS sequence"/>
</dbReference>
<proteinExistence type="predicted"/>
<feature type="region of interest" description="Disordered" evidence="1">
    <location>
        <begin position="1"/>
        <end position="24"/>
    </location>
</feature>
<name>A0A8H3IJE2_9LECA</name>
<evidence type="ECO:0000313" key="3">
    <source>
        <dbReference type="Proteomes" id="UP000664534"/>
    </source>
</evidence>
<protein>
    <submittedName>
        <fullName evidence="2">Uncharacterized protein</fullName>
    </submittedName>
</protein>
<evidence type="ECO:0000256" key="1">
    <source>
        <dbReference type="SAM" id="MobiDB-lite"/>
    </source>
</evidence>
<evidence type="ECO:0000313" key="2">
    <source>
        <dbReference type="EMBL" id="CAF9930232.1"/>
    </source>
</evidence>
<dbReference type="OrthoDB" id="5362357at2759"/>
<organism evidence="2 3">
    <name type="scientific">Imshaugia aleurites</name>
    <dbReference type="NCBI Taxonomy" id="172621"/>
    <lineage>
        <taxon>Eukaryota</taxon>
        <taxon>Fungi</taxon>
        <taxon>Dikarya</taxon>
        <taxon>Ascomycota</taxon>
        <taxon>Pezizomycotina</taxon>
        <taxon>Lecanoromycetes</taxon>
        <taxon>OSLEUM clade</taxon>
        <taxon>Lecanoromycetidae</taxon>
        <taxon>Lecanorales</taxon>
        <taxon>Lecanorineae</taxon>
        <taxon>Parmeliaceae</taxon>
        <taxon>Imshaugia</taxon>
    </lineage>
</organism>
<keyword evidence="3" id="KW-1185">Reference proteome</keyword>
<accession>A0A8H3IJE2</accession>
<sequence length="185" mass="20198">MPPSTPYRQTSSSASDAPSPSTDQTSIFSALAVTSIDFIYQIVQIKPTGSDWVTPSPTDHIQITCRVPRDKPQEPDDDEEACEDEDSAIPCAACLVWGGRSINLTCLYLPAALLFTDFEGCRDETANGTDRRDRVESLGFGLETGGGTVLDEDMRDDNGTPFLVLHVIGELHGSARLYCKRVLNR</sequence>
<dbReference type="AlphaFoldDB" id="A0A8H3IJE2"/>
<feature type="compositionally biased region" description="Low complexity" evidence="1">
    <location>
        <begin position="9"/>
        <end position="24"/>
    </location>
</feature>